<dbReference type="InterPro" id="IPR036866">
    <property type="entry name" value="RibonucZ/Hydroxyglut_hydro"/>
</dbReference>
<proteinExistence type="predicted"/>
<dbReference type="SMART" id="SM00849">
    <property type="entry name" value="Lactamase_B"/>
    <property type="match status" value="1"/>
</dbReference>
<keyword evidence="2" id="KW-0378">Hydrolase</keyword>
<accession>A0A7C4QSC8</accession>
<dbReference type="GO" id="GO:0016787">
    <property type="term" value="F:hydrolase activity"/>
    <property type="evidence" value="ECO:0007669"/>
    <property type="project" value="UniProtKB-KW"/>
</dbReference>
<dbReference type="AlphaFoldDB" id="A0A7C4QSC8"/>
<dbReference type="InterPro" id="IPR001279">
    <property type="entry name" value="Metallo-B-lactamas"/>
</dbReference>
<reference evidence="2" key="1">
    <citation type="journal article" date="2020" name="mSystems">
        <title>Genome- and Community-Level Interaction Insights into Carbon Utilization and Element Cycling Functions of Hydrothermarchaeota in Hydrothermal Sediment.</title>
        <authorList>
            <person name="Zhou Z."/>
            <person name="Liu Y."/>
            <person name="Xu W."/>
            <person name="Pan J."/>
            <person name="Luo Z.H."/>
            <person name="Li M."/>
        </authorList>
    </citation>
    <scope>NUCLEOTIDE SEQUENCE [LARGE SCALE GENOMIC DNA]</scope>
    <source>
        <strain evidence="2">SpSt-508</strain>
    </source>
</reference>
<name>A0A7C4QSC8_9PLAN</name>
<feature type="domain" description="Metallo-beta-lactamase" evidence="1">
    <location>
        <begin position="91"/>
        <end position="284"/>
    </location>
</feature>
<protein>
    <submittedName>
        <fullName evidence="2">MBL fold metallo-hydrolase</fullName>
    </submittedName>
</protein>
<evidence type="ECO:0000313" key="2">
    <source>
        <dbReference type="EMBL" id="HGT39849.1"/>
    </source>
</evidence>
<dbReference type="PANTHER" id="PTHR42663">
    <property type="entry name" value="HYDROLASE C777.06C-RELATED-RELATED"/>
    <property type="match status" value="1"/>
</dbReference>
<dbReference type="SUPFAM" id="SSF56281">
    <property type="entry name" value="Metallo-hydrolase/oxidoreductase"/>
    <property type="match status" value="1"/>
</dbReference>
<dbReference type="EMBL" id="DSVQ01000015">
    <property type="protein sequence ID" value="HGT39849.1"/>
    <property type="molecule type" value="Genomic_DNA"/>
</dbReference>
<gene>
    <name evidence="2" type="ORF">ENS64_11400</name>
</gene>
<dbReference type="Pfam" id="PF12706">
    <property type="entry name" value="Lactamase_B_2"/>
    <property type="match status" value="1"/>
</dbReference>
<dbReference type="CDD" id="cd16279">
    <property type="entry name" value="metallo-hydrolase-like_MBL-fold"/>
    <property type="match status" value="1"/>
</dbReference>
<evidence type="ECO:0000259" key="1">
    <source>
        <dbReference type="SMART" id="SM00849"/>
    </source>
</evidence>
<dbReference type="Gene3D" id="3.60.15.10">
    <property type="entry name" value="Ribonuclease Z/Hydroxyacylglutathione hydrolase-like"/>
    <property type="match status" value="1"/>
</dbReference>
<sequence length="313" mass="35058">MIRRDHGPNARQFLRRWRRSPSTPPRASLPRLVAAHALARLKVSPSITDGGGRRSVNRELILLGTGTSHGVPIIGCHCPVCLSDDPRNQRTRTGVAVHTPEGTFLIDTPPELRIQLLREKIDVAHAVVYTHSHADHLFGLDDLRLFGYRLNRPIPLFCEELVEQQIRAAYSYAFQAGDAELHHGAVPKLEIRRIGLDPFELLGVTVTPIRLIHGKLPVLGFRLGDVAFCTDVSYLPEESYSRLEGLDVLIIDALRDQPHATHFGIPQALEVIRRVKPRRAYLTHVSHHLDYATTNARLPSGVELAYDGLRVPY</sequence>
<dbReference type="PANTHER" id="PTHR42663:SF6">
    <property type="entry name" value="HYDROLASE C777.06C-RELATED"/>
    <property type="match status" value="1"/>
</dbReference>
<organism evidence="2">
    <name type="scientific">Schlesneria paludicola</name>
    <dbReference type="NCBI Taxonomy" id="360056"/>
    <lineage>
        <taxon>Bacteria</taxon>
        <taxon>Pseudomonadati</taxon>
        <taxon>Planctomycetota</taxon>
        <taxon>Planctomycetia</taxon>
        <taxon>Planctomycetales</taxon>
        <taxon>Planctomycetaceae</taxon>
        <taxon>Schlesneria</taxon>
    </lineage>
</organism>
<comment type="caution">
    <text evidence="2">The sequence shown here is derived from an EMBL/GenBank/DDBJ whole genome shotgun (WGS) entry which is preliminary data.</text>
</comment>